<feature type="domain" description="Protein kinase" evidence="6">
    <location>
        <begin position="47"/>
        <end position="186"/>
    </location>
</feature>
<evidence type="ECO:0000256" key="1">
    <source>
        <dbReference type="ARBA" id="ARBA00008874"/>
    </source>
</evidence>
<dbReference type="EC" id="2.7.11.1" evidence="2"/>
<reference evidence="9" key="1">
    <citation type="submission" date="2017-02" db="UniProtKB">
        <authorList>
            <consortium name="WormBaseParasite"/>
        </authorList>
    </citation>
    <scope>IDENTIFICATION</scope>
</reference>
<name>A0A0R3WY99_HYDTA</name>
<evidence type="ECO:0000313" key="9">
    <source>
        <dbReference type="WBParaSite" id="TTAC_0000573901-mRNA-1"/>
    </source>
</evidence>
<gene>
    <name evidence="7" type="ORF">TTAC_LOCUS5725</name>
</gene>
<reference evidence="7 8" key="2">
    <citation type="submission" date="2018-11" db="EMBL/GenBank/DDBJ databases">
        <authorList>
            <consortium name="Pathogen Informatics"/>
        </authorList>
    </citation>
    <scope>NUCLEOTIDE SEQUENCE [LARGE SCALE GENOMIC DNA]</scope>
</reference>
<dbReference type="PROSITE" id="PS50011">
    <property type="entry name" value="PROTEIN_KINASE_DOM"/>
    <property type="match status" value="1"/>
</dbReference>
<evidence type="ECO:0000256" key="2">
    <source>
        <dbReference type="ARBA" id="ARBA00012513"/>
    </source>
</evidence>
<dbReference type="GO" id="GO:0008349">
    <property type="term" value="F:MAP kinase kinase kinase kinase activity"/>
    <property type="evidence" value="ECO:0007669"/>
    <property type="project" value="TreeGrafter"/>
</dbReference>
<keyword evidence="8" id="KW-1185">Reference proteome</keyword>
<dbReference type="InterPro" id="IPR011009">
    <property type="entry name" value="Kinase-like_dom_sf"/>
</dbReference>
<accession>A0A0R3WY99</accession>
<dbReference type="InterPro" id="IPR050629">
    <property type="entry name" value="STE20/SPS1-PAK"/>
</dbReference>
<dbReference type="AlphaFoldDB" id="A0A0R3WY99"/>
<dbReference type="PANTHER" id="PTHR48012">
    <property type="entry name" value="STERILE20-LIKE KINASE, ISOFORM B-RELATED"/>
    <property type="match status" value="1"/>
</dbReference>
<dbReference type="Pfam" id="PF00069">
    <property type="entry name" value="Pkinase"/>
    <property type="match status" value="1"/>
</dbReference>
<dbReference type="Proteomes" id="UP000274429">
    <property type="component" value="Unassembled WGS sequence"/>
</dbReference>
<proteinExistence type="inferred from homology"/>
<evidence type="ECO:0000256" key="4">
    <source>
        <dbReference type="ARBA" id="ARBA00022840"/>
    </source>
</evidence>
<comment type="similarity">
    <text evidence="1">Belongs to the protein kinase superfamily. STE Ser/Thr protein kinase family. STE20 subfamily.</text>
</comment>
<dbReference type="GO" id="GO:0005524">
    <property type="term" value="F:ATP binding"/>
    <property type="evidence" value="ECO:0007669"/>
    <property type="project" value="UniProtKB-UniRule"/>
</dbReference>
<evidence type="ECO:0000313" key="7">
    <source>
        <dbReference type="EMBL" id="VDM27530.1"/>
    </source>
</evidence>
<keyword evidence="4 5" id="KW-0067">ATP-binding</keyword>
<dbReference type="WBParaSite" id="TTAC_0000573901-mRNA-1">
    <property type="protein sequence ID" value="TTAC_0000573901-mRNA-1"/>
    <property type="gene ID" value="TTAC_0000573901"/>
</dbReference>
<keyword evidence="3 5" id="KW-0547">Nucleotide-binding</keyword>
<dbReference type="Gene3D" id="1.10.510.10">
    <property type="entry name" value="Transferase(Phosphotransferase) domain 1"/>
    <property type="match status" value="1"/>
</dbReference>
<dbReference type="OrthoDB" id="8693905at2759"/>
<sequence length="186" mass="21759">MRNDVDQFIYMKQIAGSPNAFHEPSMHHPDLAYLRQIVKQSDPKLEYKVLANIGSGTYGDVYKAQRRDDRRLVAIKIMKIDPKDDIRAICQEIHTLMECSHPNIVQYYGSYLRLNKLWICMEFCGGQSMQDIYLYTRIPLQEDCIAFVTRETLKGLRHMHERNRIHRDIKAGGKHPSYGSWRGQDS</sequence>
<dbReference type="PROSITE" id="PS00107">
    <property type="entry name" value="PROTEIN_KINASE_ATP"/>
    <property type="match status" value="1"/>
</dbReference>
<dbReference type="PANTHER" id="PTHR48012:SF18">
    <property type="entry name" value="HAPPYHOUR, ISOFORM A"/>
    <property type="match status" value="1"/>
</dbReference>
<evidence type="ECO:0000256" key="3">
    <source>
        <dbReference type="ARBA" id="ARBA00022741"/>
    </source>
</evidence>
<dbReference type="SUPFAM" id="SSF56112">
    <property type="entry name" value="Protein kinase-like (PK-like)"/>
    <property type="match status" value="1"/>
</dbReference>
<organism evidence="9">
    <name type="scientific">Hydatigena taeniaeformis</name>
    <name type="common">Feline tapeworm</name>
    <name type="synonym">Taenia taeniaeformis</name>
    <dbReference type="NCBI Taxonomy" id="6205"/>
    <lineage>
        <taxon>Eukaryota</taxon>
        <taxon>Metazoa</taxon>
        <taxon>Spiralia</taxon>
        <taxon>Lophotrochozoa</taxon>
        <taxon>Platyhelminthes</taxon>
        <taxon>Cestoda</taxon>
        <taxon>Eucestoda</taxon>
        <taxon>Cyclophyllidea</taxon>
        <taxon>Taeniidae</taxon>
        <taxon>Hydatigera</taxon>
    </lineage>
</organism>
<evidence type="ECO:0000313" key="8">
    <source>
        <dbReference type="Proteomes" id="UP000274429"/>
    </source>
</evidence>
<dbReference type="InterPro" id="IPR000719">
    <property type="entry name" value="Prot_kinase_dom"/>
</dbReference>
<dbReference type="EMBL" id="UYWX01008751">
    <property type="protein sequence ID" value="VDM27530.1"/>
    <property type="molecule type" value="Genomic_DNA"/>
</dbReference>
<evidence type="ECO:0000256" key="5">
    <source>
        <dbReference type="PROSITE-ProRule" id="PRU10141"/>
    </source>
</evidence>
<evidence type="ECO:0000259" key="6">
    <source>
        <dbReference type="PROSITE" id="PS50011"/>
    </source>
</evidence>
<dbReference type="InterPro" id="IPR017441">
    <property type="entry name" value="Protein_kinase_ATP_BS"/>
</dbReference>
<feature type="binding site" evidence="5">
    <location>
        <position position="76"/>
    </location>
    <ligand>
        <name>ATP</name>
        <dbReference type="ChEBI" id="CHEBI:30616"/>
    </ligand>
</feature>
<protein>
    <recommendedName>
        <fullName evidence="2">non-specific serine/threonine protein kinase</fullName>
        <ecNumber evidence="2">2.7.11.1</ecNumber>
    </recommendedName>
</protein>
<dbReference type="STRING" id="6205.A0A0R3WY99"/>
<dbReference type="GO" id="GO:0005737">
    <property type="term" value="C:cytoplasm"/>
    <property type="evidence" value="ECO:0007669"/>
    <property type="project" value="TreeGrafter"/>
</dbReference>